<evidence type="ECO:0000313" key="6">
    <source>
        <dbReference type="EMBL" id="RUR72187.1"/>
    </source>
</evidence>
<gene>
    <name evidence="6" type="ORF">PCC6912_64550</name>
</gene>
<keyword evidence="7" id="KW-1185">Reference proteome</keyword>
<dbReference type="STRING" id="211165.GCA_000317285_02872"/>
<dbReference type="PRINTS" id="PR01490">
    <property type="entry name" value="RTXTOXIND"/>
</dbReference>
<sequence>MIKEQNENQSLIKRLAQLLIILVAGIGISNLLLFRFSSKNSPPVASKSNPAMIAVTGLGRLEPEGEVIHLSAPTSIQGTRVKRILVKEGEKVQLEQVVAILDTYESRLAALNRAKQQVKIAKARLAKVKAGAQTGEIAAQQATIARLEAESRGEIAAQQATIARLEAELSNAEAENRRYEELYQTGAISASARDSKRLPMQTAQQQLKEAKATLKRTVASYREQIAQAKATLNRIVEVRPEDVRLAQAEVDDAIAQVQQAQADYNLAYVRSPINGKVLKIHTRAGEIVSNQGIANIGKTNQMYVVAEIYETDIKKVQIGQQATITSVAFPGKLQGTVSQIGLQVSKQNVFDVNPLADTDQKVVEVKIRISDPEDSQRVARLTNLQVQVMIHI</sequence>
<dbReference type="GO" id="GO:0030313">
    <property type="term" value="C:cell envelope"/>
    <property type="evidence" value="ECO:0007669"/>
    <property type="project" value="UniProtKB-SubCell"/>
</dbReference>
<feature type="domain" description="YbhG-like alpha-helical hairpin" evidence="5">
    <location>
        <begin position="153"/>
        <end position="234"/>
    </location>
</feature>
<dbReference type="Gene3D" id="1.10.287.470">
    <property type="entry name" value="Helix hairpin bin"/>
    <property type="match status" value="1"/>
</dbReference>
<comment type="caution">
    <text evidence="6">The sequence shown here is derived from an EMBL/GenBank/DDBJ whole genome shotgun (WGS) entry which is preliminary data.</text>
</comment>
<dbReference type="Proteomes" id="UP000268857">
    <property type="component" value="Unassembled WGS sequence"/>
</dbReference>
<dbReference type="Pfam" id="PF25881">
    <property type="entry name" value="HH_YBHG"/>
    <property type="match status" value="1"/>
</dbReference>
<dbReference type="EMBL" id="RSCJ01000055">
    <property type="protein sequence ID" value="RUR72187.1"/>
    <property type="molecule type" value="Genomic_DNA"/>
</dbReference>
<evidence type="ECO:0000313" key="7">
    <source>
        <dbReference type="Proteomes" id="UP000268857"/>
    </source>
</evidence>
<dbReference type="InterPro" id="IPR059052">
    <property type="entry name" value="HH_YbhG-like"/>
</dbReference>
<dbReference type="PANTHER" id="PTHR32347">
    <property type="entry name" value="EFFLUX SYSTEM COMPONENT YKNX-RELATED"/>
    <property type="match status" value="1"/>
</dbReference>
<feature type="transmembrane region" description="Helical" evidence="4">
    <location>
        <begin position="15"/>
        <end position="34"/>
    </location>
</feature>
<name>A0A3S0XG21_CHLFR</name>
<comment type="subcellular location">
    <subcellularLocation>
        <location evidence="1">Cell envelope</location>
    </subcellularLocation>
</comment>
<evidence type="ECO:0000259" key="5">
    <source>
        <dbReference type="Pfam" id="PF25881"/>
    </source>
</evidence>
<feature type="coiled-coil region" evidence="3">
    <location>
        <begin position="94"/>
        <end position="263"/>
    </location>
</feature>
<dbReference type="Gene3D" id="2.40.50.100">
    <property type="match status" value="1"/>
</dbReference>
<dbReference type="NCBIfam" id="TIGR02971">
    <property type="entry name" value="heterocyst_DevB"/>
    <property type="match status" value="1"/>
</dbReference>
<protein>
    <submittedName>
        <fullName evidence="6">Hemolysin D</fullName>
    </submittedName>
</protein>
<dbReference type="PANTHER" id="PTHR32347:SF27">
    <property type="entry name" value="RND EFFLUX PUMP MEMBRANE FUSION PROTEIN BARREL-SANDWICH DOMAIN-CONTAINING PROTEIN"/>
    <property type="match status" value="1"/>
</dbReference>
<dbReference type="InterPro" id="IPR014315">
    <property type="entry name" value="ABC_heterocyst_DevB"/>
</dbReference>
<dbReference type="OrthoDB" id="556614at2"/>
<proteinExistence type="predicted"/>
<reference evidence="6 7" key="1">
    <citation type="journal article" date="2019" name="Genome Biol. Evol.">
        <title>Day and night: Metabolic profiles and evolutionary relationships of six axenic non-marine cyanobacteria.</title>
        <authorList>
            <person name="Will S.E."/>
            <person name="Henke P."/>
            <person name="Boedeker C."/>
            <person name="Huang S."/>
            <person name="Brinkmann H."/>
            <person name="Rohde M."/>
            <person name="Jarek M."/>
            <person name="Friedl T."/>
            <person name="Seufert S."/>
            <person name="Schumacher M."/>
            <person name="Overmann J."/>
            <person name="Neumann-Schaal M."/>
            <person name="Petersen J."/>
        </authorList>
    </citation>
    <scope>NUCLEOTIDE SEQUENCE [LARGE SCALE GENOMIC DNA]</scope>
    <source>
        <strain evidence="6 7">PCC 6912</strain>
    </source>
</reference>
<evidence type="ECO:0000256" key="3">
    <source>
        <dbReference type="SAM" id="Coils"/>
    </source>
</evidence>
<dbReference type="Gene3D" id="2.40.30.170">
    <property type="match status" value="1"/>
</dbReference>
<dbReference type="InterPro" id="IPR050465">
    <property type="entry name" value="UPF0194_transport"/>
</dbReference>
<evidence type="ECO:0000256" key="2">
    <source>
        <dbReference type="ARBA" id="ARBA00023054"/>
    </source>
</evidence>
<keyword evidence="4" id="KW-1133">Transmembrane helix</keyword>
<keyword evidence="2 3" id="KW-0175">Coiled coil</keyword>
<organism evidence="6 7">
    <name type="scientific">Chlorogloeopsis fritschii PCC 6912</name>
    <dbReference type="NCBI Taxonomy" id="211165"/>
    <lineage>
        <taxon>Bacteria</taxon>
        <taxon>Bacillati</taxon>
        <taxon>Cyanobacteriota</taxon>
        <taxon>Cyanophyceae</taxon>
        <taxon>Nostocales</taxon>
        <taxon>Chlorogloeopsidaceae</taxon>
        <taxon>Chlorogloeopsis</taxon>
    </lineage>
</organism>
<evidence type="ECO:0000256" key="1">
    <source>
        <dbReference type="ARBA" id="ARBA00004196"/>
    </source>
</evidence>
<dbReference type="AlphaFoldDB" id="A0A3S0XG21"/>
<evidence type="ECO:0000256" key="4">
    <source>
        <dbReference type="SAM" id="Phobius"/>
    </source>
</evidence>
<dbReference type="RefSeq" id="WP_016879561.1">
    <property type="nucleotide sequence ID" value="NZ_AJLN01000080.1"/>
</dbReference>
<dbReference type="SUPFAM" id="SSF111369">
    <property type="entry name" value="HlyD-like secretion proteins"/>
    <property type="match status" value="2"/>
</dbReference>
<keyword evidence="4" id="KW-0472">Membrane</keyword>
<accession>A0A3S0XG21</accession>
<keyword evidence="4" id="KW-0812">Transmembrane</keyword>